<keyword evidence="2" id="KW-1185">Reference proteome</keyword>
<name>A0ACA8ZTT6_9GAMM</name>
<dbReference type="EMBL" id="CAESAP020000328">
    <property type="protein sequence ID" value="CAB5506580.1"/>
    <property type="molecule type" value="Genomic_DNA"/>
</dbReference>
<proteinExistence type="predicted"/>
<gene>
    <name evidence="1" type="ORF">AZO1586R_2106</name>
</gene>
<protein>
    <submittedName>
        <fullName evidence="1">Uncharacterized protein</fullName>
    </submittedName>
</protein>
<reference evidence="1" key="1">
    <citation type="submission" date="2020-05" db="EMBL/GenBank/DDBJ databases">
        <authorList>
            <person name="Petersen J."/>
            <person name="Sayavedra L."/>
        </authorList>
    </citation>
    <scope>NUCLEOTIDE SEQUENCE</scope>
    <source>
        <strain evidence="1">B azoricus SOX Menez Gwen</strain>
    </source>
</reference>
<comment type="caution">
    <text evidence="1">The sequence shown here is derived from an EMBL/GenBank/DDBJ whole genome shotgun (WGS) entry which is preliminary data.</text>
</comment>
<sequence length="474" mass="52205">MNKLTLLSTLTLLMLMVSSCTTNENKESIDTIVEKMLSKEYSPIVFNPEPTPAFIVVKEPKDLKLEQKVNVSIKQPINIIAAIDFADSTLSISPDSGVDLNKKFNVKFNNQTLGVYFDFLENITGYHIELIDGVVYIKSIQTQTWHLQSLSLDNVEISSAKNSAKNDIGASTQEKQTNVDSWDEIIKQVKIIMNLDDRPKFLFKIIKAVKKGAQEGDKEGAKEEAEEQIKAFSVVHNKQLGTVTVTGMPKKLEQVDIWLSGLIKSSNRQVHLQVQVLDVTIDESIGQGINWNLISKQSSSKQSSGQFQISNNSKQVIDGAGLISIGSPIGTALNLGNKISLSVMLNLLRKQGNVRVDNQPNITVTNGREAYITTGDEFSYIASIKSATDAQGQITTTSDIQRMNIGIDMRVTPKILPDNRIVVNIVPIISSIKSFTTLTSGSNNSTQEFKTPNIALQKLRTQVIVESGKTIHLG</sequence>
<evidence type="ECO:0000313" key="1">
    <source>
        <dbReference type="EMBL" id="CAB5506580.1"/>
    </source>
</evidence>
<accession>A0ACA8ZTT6</accession>
<dbReference type="Proteomes" id="UP000635628">
    <property type="component" value="Unassembled WGS sequence"/>
</dbReference>
<evidence type="ECO:0000313" key="2">
    <source>
        <dbReference type="Proteomes" id="UP000635628"/>
    </source>
</evidence>
<organism evidence="1 2">
    <name type="scientific">Bathymodiolus azoricus thioautotrophic gill symbiont</name>
    <dbReference type="NCBI Taxonomy" id="235205"/>
    <lineage>
        <taxon>Bacteria</taxon>
        <taxon>Pseudomonadati</taxon>
        <taxon>Pseudomonadota</taxon>
        <taxon>Gammaproteobacteria</taxon>
        <taxon>sulfur-oxidizing symbionts</taxon>
    </lineage>
</organism>
<feature type="non-terminal residue" evidence="1">
    <location>
        <position position="474"/>
    </location>
</feature>